<keyword evidence="1" id="KW-1133">Transmembrane helix</keyword>
<dbReference type="PANTHER" id="PTHR43130">
    <property type="entry name" value="ARAC-FAMILY TRANSCRIPTIONAL REGULATOR"/>
    <property type="match status" value="1"/>
</dbReference>
<comment type="caution">
    <text evidence="4">The sequence shown here is derived from an EMBL/GenBank/DDBJ whole genome shotgun (WGS) entry which is preliminary data.</text>
</comment>
<evidence type="ECO:0000313" key="5">
    <source>
        <dbReference type="Proteomes" id="UP000660680"/>
    </source>
</evidence>
<dbReference type="SUPFAM" id="SSF52317">
    <property type="entry name" value="Class I glutamine amidotransferase-like"/>
    <property type="match status" value="1"/>
</dbReference>
<dbReference type="InterPro" id="IPR052158">
    <property type="entry name" value="INH-QAR"/>
</dbReference>
<keyword evidence="5" id="KW-1185">Reference proteome</keyword>
<dbReference type="InterPro" id="IPR002818">
    <property type="entry name" value="DJ-1/PfpI"/>
</dbReference>
<evidence type="ECO:0000256" key="1">
    <source>
        <dbReference type="SAM" id="Phobius"/>
    </source>
</evidence>
<evidence type="ECO:0000256" key="2">
    <source>
        <dbReference type="SAM" id="SignalP"/>
    </source>
</evidence>
<dbReference type="InterPro" id="IPR029062">
    <property type="entry name" value="Class_I_gatase-like"/>
</dbReference>
<protein>
    <recommendedName>
        <fullName evidence="3">DJ-1/PfpI domain-containing protein</fullName>
    </recommendedName>
</protein>
<evidence type="ECO:0000259" key="3">
    <source>
        <dbReference type="Pfam" id="PF01965"/>
    </source>
</evidence>
<dbReference type="RefSeq" id="WP_189210882.1">
    <property type="nucleotide sequence ID" value="NZ_BMRB01000002.1"/>
</dbReference>
<feature type="signal peptide" evidence="2">
    <location>
        <begin position="1"/>
        <end position="19"/>
    </location>
</feature>
<keyword evidence="1" id="KW-0472">Membrane</keyword>
<dbReference type="AlphaFoldDB" id="A0A918LCX3"/>
<name>A0A918LCX3_9PSEU</name>
<sequence>MRRILLVLAALLVAAAVFAGTAALGVAASMAAGFPPPPPGRWPAAAPAPPDRLVVAVAVGASGSVGADVLAPYAVFAGSPRFAVRVVAEELAPVTLSGGLHVVPDDTFDEATAPDVVVVPAVVDWAGREEAALREWVARQADRGAVVLGVCAGAKLLAAAGVLDGRSATTFWSAVDGMRADYPAVDWIAGRRYVEDGTVITTAGVTSGIVGALRVVERLAGPDEADRAGARAGYPGWSRTAPLDIPVNGHSAADLPYALNAAFPWGRTVTGVGVSSGVDELHLAAVLEVLSGSSFAERTVPVSLAAETTTRHGLRLLPAAPGDLDRLVLTSDDPALTAWAAGHAVPVSRVRGFDAALLDLAAHADRASAAAAGKFTEYPTAHLALAGPPWPWRAAALAGMTVIASAALGVLVARWGRRFGSNGST</sequence>
<dbReference type="Proteomes" id="UP000660680">
    <property type="component" value="Unassembled WGS sequence"/>
</dbReference>
<dbReference type="EMBL" id="BMRB01000002">
    <property type="protein sequence ID" value="GGS32762.1"/>
    <property type="molecule type" value="Genomic_DNA"/>
</dbReference>
<evidence type="ECO:0000313" key="4">
    <source>
        <dbReference type="EMBL" id="GGS32762.1"/>
    </source>
</evidence>
<accession>A0A918LCX3</accession>
<dbReference type="Pfam" id="PF01965">
    <property type="entry name" value="DJ-1_PfpI"/>
    <property type="match status" value="1"/>
</dbReference>
<dbReference type="Gene3D" id="3.40.50.880">
    <property type="match status" value="1"/>
</dbReference>
<feature type="domain" description="DJ-1/PfpI" evidence="3">
    <location>
        <begin position="65"/>
        <end position="217"/>
    </location>
</feature>
<organism evidence="4 5">
    <name type="scientific">Actinokineospora fastidiosa</name>
    <dbReference type="NCBI Taxonomy" id="1816"/>
    <lineage>
        <taxon>Bacteria</taxon>
        <taxon>Bacillati</taxon>
        <taxon>Actinomycetota</taxon>
        <taxon>Actinomycetes</taxon>
        <taxon>Pseudonocardiales</taxon>
        <taxon>Pseudonocardiaceae</taxon>
        <taxon>Actinokineospora</taxon>
    </lineage>
</organism>
<keyword evidence="2" id="KW-0732">Signal</keyword>
<feature type="chain" id="PRO_5038679024" description="DJ-1/PfpI domain-containing protein" evidence="2">
    <location>
        <begin position="20"/>
        <end position="425"/>
    </location>
</feature>
<reference evidence="4" key="1">
    <citation type="journal article" date="2014" name="Int. J. Syst. Evol. Microbiol.">
        <title>Complete genome sequence of Corynebacterium casei LMG S-19264T (=DSM 44701T), isolated from a smear-ripened cheese.</title>
        <authorList>
            <consortium name="US DOE Joint Genome Institute (JGI-PGF)"/>
            <person name="Walter F."/>
            <person name="Albersmeier A."/>
            <person name="Kalinowski J."/>
            <person name="Ruckert C."/>
        </authorList>
    </citation>
    <scope>NUCLEOTIDE SEQUENCE</scope>
    <source>
        <strain evidence="4">JCM 3276</strain>
    </source>
</reference>
<proteinExistence type="predicted"/>
<keyword evidence="1" id="KW-0812">Transmembrane</keyword>
<gene>
    <name evidence="4" type="ORF">GCM10010171_28480</name>
</gene>
<reference evidence="4" key="2">
    <citation type="submission" date="2020-09" db="EMBL/GenBank/DDBJ databases">
        <authorList>
            <person name="Sun Q."/>
            <person name="Ohkuma M."/>
        </authorList>
    </citation>
    <scope>NUCLEOTIDE SEQUENCE</scope>
    <source>
        <strain evidence="4">JCM 3276</strain>
    </source>
</reference>
<dbReference type="PANTHER" id="PTHR43130:SF3">
    <property type="entry name" value="HTH-TYPE TRANSCRIPTIONAL REGULATOR RV1931C"/>
    <property type="match status" value="1"/>
</dbReference>
<feature type="transmembrane region" description="Helical" evidence="1">
    <location>
        <begin position="390"/>
        <end position="413"/>
    </location>
</feature>